<evidence type="ECO:0000313" key="10">
    <source>
        <dbReference type="Proteomes" id="UP000824782"/>
    </source>
</evidence>
<comment type="caution">
    <text evidence="9">The sequence shown here is derived from an EMBL/GenBank/DDBJ whole genome shotgun (WGS) entry which is preliminary data.</text>
</comment>
<dbReference type="GO" id="GO:0031901">
    <property type="term" value="C:early endosome membrane"/>
    <property type="evidence" value="ECO:0007669"/>
    <property type="project" value="UniProtKB-SubCell"/>
</dbReference>
<evidence type="ECO:0000256" key="2">
    <source>
        <dbReference type="ARBA" id="ARBA00022448"/>
    </source>
</evidence>
<dbReference type="PROSITE" id="PS50195">
    <property type="entry name" value="PX"/>
    <property type="match status" value="1"/>
</dbReference>
<evidence type="ECO:0000259" key="8">
    <source>
        <dbReference type="PROSITE" id="PS50195"/>
    </source>
</evidence>
<dbReference type="AlphaFoldDB" id="A0AAV7AP85"/>
<dbReference type="PANTHER" id="PTHR20939:SF1">
    <property type="entry name" value="SORTING NEXIN-20"/>
    <property type="match status" value="1"/>
</dbReference>
<dbReference type="Pfam" id="PF00787">
    <property type="entry name" value="PX"/>
    <property type="match status" value="1"/>
</dbReference>
<keyword evidence="3" id="KW-0967">Endosome</keyword>
<keyword evidence="2" id="KW-0813">Transport</keyword>
<evidence type="ECO:0000256" key="7">
    <source>
        <dbReference type="SAM" id="MobiDB-lite"/>
    </source>
</evidence>
<evidence type="ECO:0000256" key="4">
    <source>
        <dbReference type="ARBA" id="ARBA00022927"/>
    </source>
</evidence>
<dbReference type="SMART" id="SM00312">
    <property type="entry name" value="PX"/>
    <property type="match status" value="1"/>
</dbReference>
<sequence>MNEYSKDEILFSPTFPEEEENLEKKETVSSGAKNPHFRSHSDKCVLYKEYMGADGSQEDNQIIIDSPPLPETTENSQTKTKETVEEGAQSDNPSGNSSSCHHHLMTTRELQLYWNKEKYNEKPVKLLFQIQSTRIAEDFLSKFVMYQIVIIKTGSFDGKKVFIERRYSDFENLHRNLLKDYKEEMEDIVFPKKVLMGNLNEEMINKRMVTLKDYLEELYSIKCIRKSQKFIAFFIEHELEEGYSCIRGGQYSKAVGIIQQVIYLQEKLVEHFPTLMVPSLCALVVCHKDLNQAEVAYEFGMKAVELLEKHTMHKYYTPLLDTLISLAYKIGKDFVMLREKLQINETKLKRTFDFEMLTLKELVIQEYVRD</sequence>
<evidence type="ECO:0000313" key="9">
    <source>
        <dbReference type="EMBL" id="KAG8563356.1"/>
    </source>
</evidence>
<feature type="region of interest" description="Disordered" evidence="7">
    <location>
        <begin position="1"/>
        <end position="38"/>
    </location>
</feature>
<dbReference type="PANTHER" id="PTHR20939">
    <property type="entry name" value="SORTING NEXIN 20, 21"/>
    <property type="match status" value="1"/>
</dbReference>
<dbReference type="Gene3D" id="3.30.1520.10">
    <property type="entry name" value="Phox-like domain"/>
    <property type="match status" value="1"/>
</dbReference>
<dbReference type="SUPFAM" id="SSF64268">
    <property type="entry name" value="PX domain"/>
    <property type="match status" value="1"/>
</dbReference>
<dbReference type="Proteomes" id="UP000824782">
    <property type="component" value="Unassembled WGS sequence"/>
</dbReference>
<dbReference type="InterPro" id="IPR039937">
    <property type="entry name" value="SNX20/SNX21"/>
</dbReference>
<evidence type="ECO:0000256" key="6">
    <source>
        <dbReference type="ARBA" id="ARBA00023136"/>
    </source>
</evidence>
<protein>
    <recommendedName>
        <fullName evidence="8">PX domain-containing protein</fullName>
    </recommendedName>
</protein>
<keyword evidence="10" id="KW-1185">Reference proteome</keyword>
<proteinExistence type="predicted"/>
<keyword evidence="5" id="KW-0446">Lipid-binding</keyword>
<keyword evidence="6" id="KW-0472">Membrane</keyword>
<feature type="compositionally biased region" description="Polar residues" evidence="7">
    <location>
        <begin position="89"/>
        <end position="99"/>
    </location>
</feature>
<evidence type="ECO:0000256" key="1">
    <source>
        <dbReference type="ARBA" id="ARBA00004469"/>
    </source>
</evidence>
<feature type="domain" description="PX" evidence="8">
    <location>
        <begin position="124"/>
        <end position="241"/>
    </location>
</feature>
<dbReference type="InterPro" id="IPR001683">
    <property type="entry name" value="PX_dom"/>
</dbReference>
<gene>
    <name evidence="9" type="ORF">GDO81_016034</name>
</gene>
<dbReference type="GO" id="GO:0015031">
    <property type="term" value="P:protein transport"/>
    <property type="evidence" value="ECO:0007669"/>
    <property type="project" value="UniProtKB-KW"/>
</dbReference>
<reference evidence="9" key="1">
    <citation type="thesis" date="2020" institute="ProQuest LLC" country="789 East Eisenhower Parkway, Ann Arbor, MI, USA">
        <title>Comparative Genomics and Chromosome Evolution.</title>
        <authorList>
            <person name="Mudd A.B."/>
        </authorList>
    </citation>
    <scope>NUCLEOTIDE SEQUENCE</scope>
    <source>
        <strain evidence="9">237g6f4</strain>
        <tissue evidence="9">Blood</tissue>
    </source>
</reference>
<comment type="subcellular location">
    <subcellularLocation>
        <location evidence="1">Early endosome membrane</location>
        <topology evidence="1">Peripheral membrane protein</topology>
        <orientation evidence="1">Cytoplasmic side</orientation>
    </subcellularLocation>
</comment>
<dbReference type="GO" id="GO:1901981">
    <property type="term" value="F:phosphatidylinositol phosphate binding"/>
    <property type="evidence" value="ECO:0007669"/>
    <property type="project" value="TreeGrafter"/>
</dbReference>
<dbReference type="EMBL" id="WNYA01000007">
    <property type="protein sequence ID" value="KAG8563356.1"/>
    <property type="molecule type" value="Genomic_DNA"/>
</dbReference>
<evidence type="ECO:0000256" key="3">
    <source>
        <dbReference type="ARBA" id="ARBA00022753"/>
    </source>
</evidence>
<dbReference type="InterPro" id="IPR036871">
    <property type="entry name" value="PX_dom_sf"/>
</dbReference>
<accession>A0AAV7AP85</accession>
<evidence type="ECO:0000256" key="5">
    <source>
        <dbReference type="ARBA" id="ARBA00023121"/>
    </source>
</evidence>
<feature type="region of interest" description="Disordered" evidence="7">
    <location>
        <begin position="56"/>
        <end position="101"/>
    </location>
</feature>
<organism evidence="9 10">
    <name type="scientific">Engystomops pustulosus</name>
    <name type="common">Tungara frog</name>
    <name type="synonym">Physalaemus pustulosus</name>
    <dbReference type="NCBI Taxonomy" id="76066"/>
    <lineage>
        <taxon>Eukaryota</taxon>
        <taxon>Metazoa</taxon>
        <taxon>Chordata</taxon>
        <taxon>Craniata</taxon>
        <taxon>Vertebrata</taxon>
        <taxon>Euteleostomi</taxon>
        <taxon>Amphibia</taxon>
        <taxon>Batrachia</taxon>
        <taxon>Anura</taxon>
        <taxon>Neobatrachia</taxon>
        <taxon>Hyloidea</taxon>
        <taxon>Leptodactylidae</taxon>
        <taxon>Leiuperinae</taxon>
        <taxon>Engystomops</taxon>
    </lineage>
</organism>
<keyword evidence="4" id="KW-0653">Protein transport</keyword>
<name>A0AAV7AP85_ENGPU</name>